<evidence type="ECO:0000256" key="1">
    <source>
        <dbReference type="PIRSR" id="PIRSR634015-1"/>
    </source>
</evidence>
<feature type="active site" description="Proton donor" evidence="1">
    <location>
        <position position="426"/>
    </location>
</feature>
<feature type="active site" description="Proton acceptor" evidence="1">
    <location>
        <position position="343"/>
    </location>
</feature>
<feature type="binding site" evidence="2">
    <location>
        <position position="346"/>
    </location>
    <ligand>
        <name>Zn(2+)</name>
        <dbReference type="ChEBI" id="CHEBI:29105"/>
        <note>catalytic</note>
    </ligand>
</feature>
<protein>
    <recommendedName>
        <fullName evidence="4">Peptidase M1 membrane alanine aminopeptidase domain-containing protein</fullName>
    </recommendedName>
</protein>
<comment type="cofactor">
    <cofactor evidence="2">
        <name>Zn(2+)</name>
        <dbReference type="ChEBI" id="CHEBI:29105"/>
    </cofactor>
    <text evidence="2">Binds 1 zinc ion per subunit.</text>
</comment>
<gene>
    <name evidence="5" type="ORF">HNQ94_002286</name>
</gene>
<keyword evidence="3" id="KW-0812">Transmembrane</keyword>
<dbReference type="InterPro" id="IPR027268">
    <property type="entry name" value="Peptidase_M4/M1_CTD_sf"/>
</dbReference>
<reference evidence="5 6" key="1">
    <citation type="submission" date="2020-08" db="EMBL/GenBank/DDBJ databases">
        <title>Genomic Encyclopedia of Type Strains, Phase IV (KMG-IV): sequencing the most valuable type-strain genomes for metagenomic binning, comparative biology and taxonomic classification.</title>
        <authorList>
            <person name="Goeker M."/>
        </authorList>
    </citation>
    <scope>NUCLEOTIDE SEQUENCE [LARGE SCALE GENOMIC DNA]</scope>
    <source>
        <strain evidence="5 6">DSM 19612</strain>
    </source>
</reference>
<keyword evidence="6" id="KW-1185">Reference proteome</keyword>
<evidence type="ECO:0000313" key="6">
    <source>
        <dbReference type="Proteomes" id="UP000581688"/>
    </source>
</evidence>
<dbReference type="EMBL" id="JACHGH010000006">
    <property type="protein sequence ID" value="MBB6453835.1"/>
    <property type="molecule type" value="Genomic_DNA"/>
</dbReference>
<name>A0A841Q625_9BACI</name>
<dbReference type="InterPro" id="IPR014782">
    <property type="entry name" value="Peptidase_M1_dom"/>
</dbReference>
<dbReference type="RefSeq" id="WP_174496619.1">
    <property type="nucleotide sequence ID" value="NZ_CADDWK010000008.1"/>
</dbReference>
<keyword evidence="3" id="KW-1133">Transmembrane helix</keyword>
<keyword evidence="2" id="KW-0479">Metal-binding</keyword>
<keyword evidence="2" id="KW-0862">Zinc</keyword>
<evidence type="ECO:0000313" key="5">
    <source>
        <dbReference type="EMBL" id="MBB6453835.1"/>
    </source>
</evidence>
<evidence type="ECO:0000259" key="4">
    <source>
        <dbReference type="Pfam" id="PF01433"/>
    </source>
</evidence>
<dbReference type="Gene3D" id="1.10.390.10">
    <property type="entry name" value="Neutral Protease Domain 2"/>
    <property type="match status" value="1"/>
</dbReference>
<keyword evidence="3" id="KW-0472">Membrane</keyword>
<dbReference type="PANTHER" id="PTHR45726">
    <property type="entry name" value="LEUKOTRIENE A-4 HYDROLASE"/>
    <property type="match status" value="1"/>
</dbReference>
<sequence length="494" mass="57255">MNRRYVIITAISIFVLLLAIPIYSTFFKTNDPIVEEMRAMGVDTTYYFDLDVDPESKIVTGTASIYALNDTEKDLESIYFHLYPNAFEEVEKNDENWETILGDFPLPGFIEMKEIKIDGETSNYVVKNTILEVPLEWKTNELTKVELAFTLNVPLNNNAISYDQYAMWLGNSLPIKSVYDESGWNTDPYYPIGDPFYNEMANYHVKVKVPKEYQVTNTGLDVSPKIEEDSNIYDITANKVRSFSFAILGNEYDKVESQIGNKTIRTWYRKSIDSMEAVNRFHEVSEKSIAFFSEKYGEYPYEDYDVIATRGFFGGMELPGVSLIQGTYFTDNTDYGVNSVAHEAAHQWWFHVVGSNQIEEPWLDESLTVYSTIRFLKEYYPEVAKDTVSRNLHRVTAIDELKTEEQLVKSAVTSFKTWDTYFSVIYSIGPLMFDRLENEIGEEKMDSILSNYFEKYKYKIATGEDLIQTFVEELGEEAETFFHSWLQNEITNLH</sequence>
<dbReference type="GO" id="GO:0008270">
    <property type="term" value="F:zinc ion binding"/>
    <property type="evidence" value="ECO:0007669"/>
    <property type="project" value="InterPro"/>
</dbReference>
<dbReference type="GO" id="GO:0008237">
    <property type="term" value="F:metallopeptidase activity"/>
    <property type="evidence" value="ECO:0007669"/>
    <property type="project" value="InterPro"/>
</dbReference>
<evidence type="ECO:0000256" key="3">
    <source>
        <dbReference type="SAM" id="Phobius"/>
    </source>
</evidence>
<dbReference type="Proteomes" id="UP000581688">
    <property type="component" value="Unassembled WGS sequence"/>
</dbReference>
<dbReference type="InterPro" id="IPR034015">
    <property type="entry name" value="M1_LTA4H"/>
</dbReference>
<proteinExistence type="predicted"/>
<dbReference type="Pfam" id="PF01433">
    <property type="entry name" value="Peptidase_M1"/>
    <property type="match status" value="1"/>
</dbReference>
<feature type="transmembrane region" description="Helical" evidence="3">
    <location>
        <begin position="5"/>
        <end position="23"/>
    </location>
</feature>
<dbReference type="CDD" id="cd09604">
    <property type="entry name" value="M1_APN_like"/>
    <property type="match status" value="1"/>
</dbReference>
<feature type="domain" description="Peptidase M1 membrane alanine aminopeptidase" evidence="4">
    <location>
        <begin position="283"/>
        <end position="485"/>
    </location>
</feature>
<feature type="binding site" evidence="2">
    <location>
        <position position="342"/>
    </location>
    <ligand>
        <name>Zn(2+)</name>
        <dbReference type="ChEBI" id="CHEBI:29105"/>
        <note>catalytic</note>
    </ligand>
</feature>
<dbReference type="AlphaFoldDB" id="A0A841Q625"/>
<dbReference type="PANTHER" id="PTHR45726:SF3">
    <property type="entry name" value="LEUKOTRIENE A-4 HYDROLASE"/>
    <property type="match status" value="1"/>
</dbReference>
<dbReference type="SUPFAM" id="SSF55486">
    <property type="entry name" value="Metalloproteases ('zincins'), catalytic domain"/>
    <property type="match status" value="1"/>
</dbReference>
<organism evidence="5 6">
    <name type="scientific">Salirhabdus euzebyi</name>
    <dbReference type="NCBI Taxonomy" id="394506"/>
    <lineage>
        <taxon>Bacteria</taxon>
        <taxon>Bacillati</taxon>
        <taxon>Bacillota</taxon>
        <taxon>Bacilli</taxon>
        <taxon>Bacillales</taxon>
        <taxon>Bacillaceae</taxon>
        <taxon>Salirhabdus</taxon>
    </lineage>
</organism>
<accession>A0A841Q625</accession>
<feature type="binding site" evidence="2">
    <location>
        <position position="365"/>
    </location>
    <ligand>
        <name>Zn(2+)</name>
        <dbReference type="ChEBI" id="CHEBI:29105"/>
        <note>catalytic</note>
    </ligand>
</feature>
<comment type="caution">
    <text evidence="5">The sequence shown here is derived from an EMBL/GenBank/DDBJ whole genome shotgun (WGS) entry which is preliminary data.</text>
</comment>
<evidence type="ECO:0000256" key="2">
    <source>
        <dbReference type="PIRSR" id="PIRSR634015-3"/>
    </source>
</evidence>